<dbReference type="EMBL" id="WKJQ01000001">
    <property type="protein sequence ID" value="MRW95242.1"/>
    <property type="molecule type" value="Genomic_DNA"/>
</dbReference>
<organism evidence="2 3">
    <name type="scientific">Haloferax marinum</name>
    <dbReference type="NCBI Taxonomy" id="2666143"/>
    <lineage>
        <taxon>Archaea</taxon>
        <taxon>Methanobacteriati</taxon>
        <taxon>Methanobacteriota</taxon>
        <taxon>Stenosarchaea group</taxon>
        <taxon>Halobacteria</taxon>
        <taxon>Halobacteriales</taxon>
        <taxon>Haloferacaceae</taxon>
        <taxon>Haloferax</taxon>
    </lineage>
</organism>
<dbReference type="InterPro" id="IPR055553">
    <property type="entry name" value="DUF7129"/>
</dbReference>
<proteinExistence type="predicted"/>
<dbReference type="Proteomes" id="UP000443423">
    <property type="component" value="Unassembled WGS sequence"/>
</dbReference>
<dbReference type="AlphaFoldDB" id="A0A6A8G3V9"/>
<feature type="domain" description="DUF7129" evidence="1">
    <location>
        <begin position="8"/>
        <end position="51"/>
    </location>
</feature>
<evidence type="ECO:0000259" key="1">
    <source>
        <dbReference type="Pfam" id="PF23455"/>
    </source>
</evidence>
<keyword evidence="3" id="KW-1185">Reference proteome</keyword>
<dbReference type="OrthoDB" id="280213at2157"/>
<name>A0A6A8G3V9_9EURY</name>
<sequence>MVIHNSVIDGYSASEGYFECRSCGTRTVSETHLAACPDCSGSVRNIAVPRE</sequence>
<evidence type="ECO:0000313" key="2">
    <source>
        <dbReference type="EMBL" id="MRW95242.1"/>
    </source>
</evidence>
<evidence type="ECO:0000313" key="3">
    <source>
        <dbReference type="Proteomes" id="UP000443423"/>
    </source>
</evidence>
<accession>A0A6A8G3V9</accession>
<dbReference type="RefSeq" id="WP_151108908.1">
    <property type="nucleotide sequence ID" value="NZ_WKJQ01000001.1"/>
</dbReference>
<dbReference type="NCBIfam" id="NF033497">
    <property type="entry name" value="rubre_like_arch"/>
    <property type="match status" value="1"/>
</dbReference>
<protein>
    <submittedName>
        <fullName evidence="2">Rubrerythrin-like domain-containing protein</fullName>
    </submittedName>
</protein>
<comment type="caution">
    <text evidence="2">The sequence shown here is derived from an EMBL/GenBank/DDBJ whole genome shotgun (WGS) entry which is preliminary data.</text>
</comment>
<dbReference type="Pfam" id="PF23455">
    <property type="entry name" value="DUF7129"/>
    <property type="match status" value="1"/>
</dbReference>
<gene>
    <name evidence="2" type="ORF">GJR99_01480</name>
</gene>
<reference evidence="2 3" key="1">
    <citation type="submission" date="2019-11" db="EMBL/GenBank/DDBJ databases">
        <title>Whole genome sequence of Haloferax sp. MBLA0078.</title>
        <authorList>
            <person name="Seo M.-J."/>
            <person name="Cho E.-S."/>
        </authorList>
    </citation>
    <scope>NUCLEOTIDE SEQUENCE [LARGE SCALE GENOMIC DNA]</scope>
    <source>
        <strain evidence="2 3">MBLA0078</strain>
    </source>
</reference>